<dbReference type="SUPFAM" id="SSF51569">
    <property type="entry name" value="Aldolase"/>
    <property type="match status" value="1"/>
</dbReference>
<dbReference type="GO" id="GO:0047444">
    <property type="term" value="F:N-acylneuraminate-9-phosphate synthase activity"/>
    <property type="evidence" value="ECO:0007669"/>
    <property type="project" value="TreeGrafter"/>
</dbReference>
<dbReference type="Gene3D" id="3.20.20.70">
    <property type="entry name" value="Aldolase class I"/>
    <property type="match status" value="1"/>
</dbReference>
<sequence>MTIRTVFPTATGSIEIGDGLPTHLIAEIGLNHNGSEELARDMIRQAAIAGATFVKFQKRSPADLATADFLDAPFEKCPAMGRTQREVRERLELPLSTYKRLREYAESLGLVFFASAFDLPSLDFLLHAGVQIIKIASHCFTHGPLLQRIAELNLPVIASIGGTTIEEREKSLDILHDNPLVLLHCVSSYPTPDTMATLDTIAHMRERYGVPVGFSSHEVGIDLSVASSLLGACMIERHFTLNRAMIGLDQPISLEPPEFAEMALKVRRLKAARGIAQGLHEAEKAAKYAYHVAVCSSELIPAGTVIKPEMLVCKQPLADPKCFFTGLELDVVVGQVAKIDLAADSAIPRDAVEKKP</sequence>
<dbReference type="Pfam" id="PF03102">
    <property type="entry name" value="NeuB"/>
    <property type="match status" value="1"/>
</dbReference>
<dbReference type="Proteomes" id="UP000317155">
    <property type="component" value="Unassembled WGS sequence"/>
</dbReference>
<dbReference type="Gene3D" id="3.90.1210.10">
    <property type="entry name" value="Antifreeze-like/N-acetylneuraminic acid synthase C-terminal domain"/>
    <property type="match status" value="1"/>
</dbReference>
<feature type="domain" description="PseI/NeuA/B-like" evidence="1">
    <location>
        <begin position="42"/>
        <end position="274"/>
    </location>
</feature>
<dbReference type="GO" id="GO:0016051">
    <property type="term" value="P:carbohydrate biosynthetic process"/>
    <property type="evidence" value="ECO:0007669"/>
    <property type="project" value="InterPro"/>
</dbReference>
<dbReference type="EMBL" id="VJVV01000004">
    <property type="protein sequence ID" value="TRO82371.1"/>
    <property type="molecule type" value="Genomic_DNA"/>
</dbReference>
<gene>
    <name evidence="3" type="ORF">FL622_07275</name>
</gene>
<dbReference type="Pfam" id="PF08666">
    <property type="entry name" value="SAF"/>
    <property type="match status" value="1"/>
</dbReference>
<dbReference type="RefSeq" id="WP_092057422.1">
    <property type="nucleotide sequence ID" value="NZ_FOJJ01000034.1"/>
</dbReference>
<accession>A0A550JGQ8</accession>
<dbReference type="InterPro" id="IPR051690">
    <property type="entry name" value="PseI-like"/>
</dbReference>
<keyword evidence="4" id="KW-1185">Reference proteome</keyword>
<name>A0A550JGQ8_9BACT</name>
<dbReference type="InterPro" id="IPR013974">
    <property type="entry name" value="SAF"/>
</dbReference>
<comment type="caution">
    <text evidence="3">The sequence shown here is derived from an EMBL/GenBank/DDBJ whole genome shotgun (WGS) entry which is preliminary data.</text>
</comment>
<evidence type="ECO:0000313" key="3">
    <source>
        <dbReference type="EMBL" id="TRO82371.1"/>
    </source>
</evidence>
<organism evidence="3 4">
    <name type="scientific">Trichloromonas acetexigens</name>
    <dbReference type="NCBI Taxonomy" id="38815"/>
    <lineage>
        <taxon>Bacteria</taxon>
        <taxon>Pseudomonadati</taxon>
        <taxon>Thermodesulfobacteriota</taxon>
        <taxon>Desulfuromonadia</taxon>
        <taxon>Desulfuromonadales</taxon>
        <taxon>Trichloromonadaceae</taxon>
        <taxon>Trichloromonas</taxon>
    </lineage>
</organism>
<dbReference type="PANTHER" id="PTHR42966:SF1">
    <property type="entry name" value="SIALIC ACID SYNTHASE"/>
    <property type="match status" value="1"/>
</dbReference>
<dbReference type="PANTHER" id="PTHR42966">
    <property type="entry name" value="N-ACETYLNEURAMINATE SYNTHASE"/>
    <property type="match status" value="1"/>
</dbReference>
<dbReference type="AlphaFoldDB" id="A0A550JGQ8"/>
<protein>
    <submittedName>
        <fullName evidence="3">N-acylneuraminate-9-phosphate synthase</fullName>
    </submittedName>
</protein>
<dbReference type="OrthoDB" id="9781701at2"/>
<dbReference type="InterPro" id="IPR013132">
    <property type="entry name" value="PseI/NeuA/B-like_N"/>
</dbReference>
<dbReference type="InterPro" id="IPR013785">
    <property type="entry name" value="Aldolase_TIM"/>
</dbReference>
<proteinExistence type="predicted"/>
<reference evidence="3 4" key="1">
    <citation type="submission" date="2019-07" db="EMBL/GenBank/DDBJ databases">
        <title>Insights of Desulfuromonas acetexigens electromicrobiology.</title>
        <authorList>
            <person name="Katuri K."/>
            <person name="Sapireddy V."/>
            <person name="Shaw D.R."/>
            <person name="Saikaly P."/>
        </authorList>
    </citation>
    <scope>NUCLEOTIDE SEQUENCE [LARGE SCALE GENOMIC DNA]</scope>
    <source>
        <strain evidence="3 4">2873</strain>
    </source>
</reference>
<evidence type="ECO:0000313" key="4">
    <source>
        <dbReference type="Proteomes" id="UP000317155"/>
    </source>
</evidence>
<evidence type="ECO:0000259" key="2">
    <source>
        <dbReference type="Pfam" id="PF08666"/>
    </source>
</evidence>
<feature type="domain" description="SAF" evidence="2">
    <location>
        <begin position="300"/>
        <end position="352"/>
    </location>
</feature>
<evidence type="ECO:0000259" key="1">
    <source>
        <dbReference type="Pfam" id="PF03102"/>
    </source>
</evidence>